<feature type="transmembrane region" description="Helical" evidence="1">
    <location>
        <begin position="19"/>
        <end position="39"/>
    </location>
</feature>
<protein>
    <recommendedName>
        <fullName evidence="6">Trep_Strep domain-containing protein</fullName>
    </recommendedName>
</protein>
<dbReference type="EMBL" id="QICC01000029">
    <property type="protein sequence ID" value="RNM41710.1"/>
    <property type="molecule type" value="Genomic_DNA"/>
</dbReference>
<dbReference type="Proteomes" id="UP000253817">
    <property type="component" value="Unassembled WGS sequence"/>
</dbReference>
<evidence type="ECO:0000256" key="1">
    <source>
        <dbReference type="SAM" id="Phobius"/>
    </source>
</evidence>
<proteinExistence type="predicted"/>
<name>A0A3N0IZ64_9ACTN</name>
<dbReference type="EMBL" id="PPTT01000023">
    <property type="protein sequence ID" value="RDB67650.1"/>
    <property type="molecule type" value="Genomic_DNA"/>
</dbReference>
<dbReference type="NCBIfam" id="TIGR02185">
    <property type="entry name" value="Trep_Strep"/>
    <property type="match status" value="1"/>
</dbReference>
<keyword evidence="1" id="KW-0812">Transmembrane</keyword>
<feature type="transmembrane region" description="Helical" evidence="1">
    <location>
        <begin position="45"/>
        <end position="66"/>
    </location>
</feature>
<gene>
    <name evidence="2" type="ORF">C1876_12515</name>
    <name evidence="3" type="ORF">DMP09_08520</name>
</gene>
<evidence type="ECO:0000313" key="5">
    <source>
        <dbReference type="Proteomes" id="UP000270112"/>
    </source>
</evidence>
<evidence type="ECO:0000313" key="4">
    <source>
        <dbReference type="Proteomes" id="UP000253817"/>
    </source>
</evidence>
<organism evidence="3 5">
    <name type="scientific">Eggerthella sinensis</name>
    <dbReference type="NCBI Taxonomy" id="242230"/>
    <lineage>
        <taxon>Bacteria</taxon>
        <taxon>Bacillati</taxon>
        <taxon>Actinomycetota</taxon>
        <taxon>Coriobacteriia</taxon>
        <taxon>Eggerthellales</taxon>
        <taxon>Eggerthellaceae</taxon>
        <taxon>Eggerthella</taxon>
    </lineage>
</organism>
<sequence>METDAAGASKRTGWTVRDVVTTVLLSVLLVVVQVAVSMVCMANEFASMVLSVGITMLLCGPIYVLMASRVRKRGVTLAYMTLLGAVYLLMGTWFLLPWFVGVGLVCEAILWKRGSYERPARLTASWTVASLLYNGTNLLPMWFFWDAYYSFAVASGMEQSYIDAYVSYFTEPGWVALIVVFTTVCGLAGALAGTRLMGKHFKKAGVL</sequence>
<dbReference type="AlphaFoldDB" id="A0A3N0IZ64"/>
<feature type="transmembrane region" description="Helical" evidence="1">
    <location>
        <begin position="174"/>
        <end position="193"/>
    </location>
</feature>
<evidence type="ECO:0000313" key="2">
    <source>
        <dbReference type="EMBL" id="RDB67650.1"/>
    </source>
</evidence>
<keyword evidence="1" id="KW-1133">Transmembrane helix</keyword>
<dbReference type="Pfam" id="PF09605">
    <property type="entry name" value="Trep_Strep"/>
    <property type="match status" value="1"/>
</dbReference>
<reference evidence="2 4" key="1">
    <citation type="journal article" date="2018" name="Elife">
        <title>Discovery and characterization of a prevalent human gut bacterial enzyme sufficient for the inactivation of a family of plant toxins.</title>
        <authorList>
            <person name="Koppel N."/>
            <person name="Bisanz J.E."/>
            <person name="Pandelia M.E."/>
            <person name="Turnbaugh P.J."/>
            <person name="Balskus E.P."/>
        </authorList>
    </citation>
    <scope>NUCLEOTIDE SEQUENCE [LARGE SCALE GENOMIC DNA]</scope>
    <source>
        <strain evidence="2 4">DSM 16107</strain>
    </source>
</reference>
<comment type="caution">
    <text evidence="3">The sequence shown here is derived from an EMBL/GenBank/DDBJ whole genome shotgun (WGS) entry which is preliminary data.</text>
</comment>
<keyword evidence="1" id="KW-0472">Membrane</keyword>
<dbReference type="OrthoDB" id="9781459at2"/>
<dbReference type="Proteomes" id="UP000270112">
    <property type="component" value="Unassembled WGS sequence"/>
</dbReference>
<accession>A0A3N0IZ64</accession>
<reference evidence="3" key="3">
    <citation type="journal article" date="2019" name="Microbiol. Resour. Announc.">
        <title>Draft Genome Sequences of Type Strains of Gordonibacter faecihominis, Paraeggerthella hongkongensis, Parvibacter caecicola,Slackia equolifaciens, Slackia faecicanis, and Slackia isoflavoniconvertens.</title>
        <authorList>
            <person name="Danylec N."/>
            <person name="Stoll D.A."/>
            <person name="Dotsch A."/>
            <person name="Huch M."/>
        </authorList>
    </citation>
    <scope>NUCLEOTIDE SEQUENCE</scope>
    <source>
        <strain evidence="3">DSM 16107</strain>
    </source>
</reference>
<evidence type="ECO:0000313" key="3">
    <source>
        <dbReference type="EMBL" id="RNM41710.1"/>
    </source>
</evidence>
<evidence type="ECO:0008006" key="6">
    <source>
        <dbReference type="Google" id="ProtNLM"/>
    </source>
</evidence>
<dbReference type="InterPro" id="IPR011733">
    <property type="entry name" value="CHP02185_IM"/>
</dbReference>
<feature type="transmembrane region" description="Helical" evidence="1">
    <location>
        <begin position="73"/>
        <end position="89"/>
    </location>
</feature>
<keyword evidence="4" id="KW-1185">Reference proteome</keyword>
<reference evidence="5" key="2">
    <citation type="submission" date="2018-05" db="EMBL/GenBank/DDBJ databases">
        <title>Genome Sequencing of selected type strains of the family Eggerthellaceae.</title>
        <authorList>
            <person name="Danylec N."/>
            <person name="Stoll D.A."/>
            <person name="Doetsch A."/>
            <person name="Huch M."/>
        </authorList>
    </citation>
    <scope>NUCLEOTIDE SEQUENCE [LARGE SCALE GENOMIC DNA]</scope>
    <source>
        <strain evidence="5">DSM 16107</strain>
    </source>
</reference>